<keyword evidence="8" id="KW-1207">Sterol metabolism</keyword>
<accession>A0ABQ2VLE8</accession>
<dbReference type="InterPro" id="IPR006076">
    <property type="entry name" value="FAD-dep_OxRdtase"/>
</dbReference>
<keyword evidence="7" id="KW-0443">Lipid metabolism</keyword>
<feature type="domain" description="Glucose-methanol-choline oxidoreductase C-terminal" evidence="17">
    <location>
        <begin position="424"/>
        <end position="478"/>
    </location>
</feature>
<evidence type="ECO:0000256" key="11">
    <source>
        <dbReference type="ARBA" id="ARBA00038856"/>
    </source>
</evidence>
<proteinExistence type="inferred from homology"/>
<dbReference type="Pfam" id="PF01266">
    <property type="entry name" value="DAO"/>
    <property type="match status" value="1"/>
</dbReference>
<comment type="similarity">
    <text evidence="2">Belongs to the GMC oxidoreductase family.</text>
</comment>
<keyword evidence="3" id="KW-0153">Cholesterol metabolism</keyword>
<reference evidence="19" key="1">
    <citation type="journal article" date="2019" name="Int. J. Syst. Evol. Microbiol.">
        <title>The Global Catalogue of Microorganisms (GCM) 10K type strain sequencing project: providing services to taxonomists for standard genome sequencing and annotation.</title>
        <authorList>
            <consortium name="The Broad Institute Genomics Platform"/>
            <consortium name="The Broad Institute Genome Sequencing Center for Infectious Disease"/>
            <person name="Wu L."/>
            <person name="Ma J."/>
        </authorList>
    </citation>
    <scope>NUCLEOTIDE SEQUENCE [LARGE SCALE GENOMIC DNA]</scope>
    <source>
        <strain evidence="19">JCM 3399</strain>
    </source>
</reference>
<dbReference type="RefSeq" id="WP_189307669.1">
    <property type="nucleotide sequence ID" value="NZ_BMRP01000051.1"/>
</dbReference>
<evidence type="ECO:0000256" key="9">
    <source>
        <dbReference type="ARBA" id="ARBA00023221"/>
    </source>
</evidence>
<keyword evidence="19" id="KW-1185">Reference proteome</keyword>
<evidence type="ECO:0000256" key="6">
    <source>
        <dbReference type="ARBA" id="ARBA00023002"/>
    </source>
</evidence>
<dbReference type="Proteomes" id="UP000654471">
    <property type="component" value="Unassembled WGS sequence"/>
</dbReference>
<evidence type="ECO:0000256" key="7">
    <source>
        <dbReference type="ARBA" id="ARBA00023098"/>
    </source>
</evidence>
<evidence type="ECO:0000256" key="4">
    <source>
        <dbReference type="ARBA" id="ARBA00022630"/>
    </source>
</evidence>
<comment type="caution">
    <text evidence="18">The sequence shown here is derived from an EMBL/GenBank/DDBJ whole genome shotgun (WGS) entry which is preliminary data.</text>
</comment>
<comment type="pathway">
    <text evidence="12">Steroid metabolism; cholesterol degradation.</text>
</comment>
<dbReference type="InterPro" id="IPR036188">
    <property type="entry name" value="FAD/NAD-bd_sf"/>
</dbReference>
<comment type="cofactor">
    <cofactor evidence="1">
        <name>FAD</name>
        <dbReference type="ChEBI" id="CHEBI:57692"/>
    </cofactor>
</comment>
<dbReference type="Gene3D" id="3.50.50.60">
    <property type="entry name" value="FAD/NAD(P)-binding domain"/>
    <property type="match status" value="3"/>
</dbReference>
<evidence type="ECO:0000256" key="14">
    <source>
        <dbReference type="ARBA" id="ARBA00049744"/>
    </source>
</evidence>
<keyword evidence="10" id="KW-0413">Isomerase</keyword>
<evidence type="ECO:0000256" key="1">
    <source>
        <dbReference type="ARBA" id="ARBA00001974"/>
    </source>
</evidence>
<protein>
    <recommendedName>
        <fullName evidence="14">Cholesterol oxidase</fullName>
        <ecNumber evidence="13">1.1.3.6</ecNumber>
        <ecNumber evidence="11">5.3.3.1</ecNumber>
    </recommendedName>
    <alternativeName>
        <fullName evidence="15">Cholesterol isomerase</fullName>
    </alternativeName>
</protein>
<keyword evidence="9" id="KW-0753">Steroid metabolism</keyword>
<evidence type="ECO:0000256" key="10">
    <source>
        <dbReference type="ARBA" id="ARBA00023235"/>
    </source>
</evidence>
<evidence type="ECO:0000256" key="3">
    <source>
        <dbReference type="ARBA" id="ARBA00022548"/>
    </source>
</evidence>
<dbReference type="EMBL" id="BMRP01000051">
    <property type="protein sequence ID" value="GGU96181.1"/>
    <property type="molecule type" value="Genomic_DNA"/>
</dbReference>
<evidence type="ECO:0000256" key="2">
    <source>
        <dbReference type="ARBA" id="ARBA00010790"/>
    </source>
</evidence>
<dbReference type="Pfam" id="PF05199">
    <property type="entry name" value="GMC_oxred_C"/>
    <property type="match status" value="1"/>
</dbReference>
<evidence type="ECO:0000256" key="8">
    <source>
        <dbReference type="ARBA" id="ARBA00023166"/>
    </source>
</evidence>
<name>A0ABQ2VLE8_9ACTN</name>
<evidence type="ECO:0000256" key="15">
    <source>
        <dbReference type="ARBA" id="ARBA00049778"/>
    </source>
</evidence>
<evidence type="ECO:0000259" key="17">
    <source>
        <dbReference type="Pfam" id="PF05199"/>
    </source>
</evidence>
<keyword evidence="4" id="KW-0285">Flavoprotein</keyword>
<evidence type="ECO:0000313" key="18">
    <source>
        <dbReference type="EMBL" id="GGU96181.1"/>
    </source>
</evidence>
<dbReference type="InterPro" id="IPR052542">
    <property type="entry name" value="Cholesterol_Oxidase"/>
</dbReference>
<dbReference type="InterPro" id="IPR007867">
    <property type="entry name" value="GMC_OxRtase_C"/>
</dbReference>
<dbReference type="PANTHER" id="PTHR47470:SF1">
    <property type="entry name" value="FAD-DEPENDENT OXIDOREDUCTASE 2 FAD BINDING DOMAIN-CONTAINING PROTEIN"/>
    <property type="match status" value="1"/>
</dbReference>
<evidence type="ECO:0000313" key="19">
    <source>
        <dbReference type="Proteomes" id="UP000654471"/>
    </source>
</evidence>
<evidence type="ECO:0000256" key="13">
    <source>
        <dbReference type="ARBA" id="ARBA00049723"/>
    </source>
</evidence>
<keyword evidence="5" id="KW-0274">FAD</keyword>
<sequence length="488" mass="51424">MSSAGVVVVGSGFGGGVAALRLSEKGYRVTVVEAGRRFADTDFARSPWQLHRLVWAPRLRMSGIVEVRARRRLLTLTGVGVGGGSLAYAGAHHRPEPEIFRAPGWDPSVDWPAELAPCYDLAERMLGSTTVPRPDCDAGGDGALRQVAGDLRATTTFHPTRVGVYFGPPGVPADDPYFDGRGPGRTGCTGCGCCATGCRVGAKNTLVKNYLHLAEQLGARIRPLTTVTSLHPQPGGGWRLRTVRSGALVRGRVETLDADQVVLAAGAWGTVELLHRCRAAGTLPALSPALGTGTRTNREVLLAISDPGAGVGPGVAISSALRPDDRTLVQLCRLGPGFHPLGAAFVPPVRRFGPHTALLFAMERANSTLTSRYRCGRMTFAPGEGPAEPVSLAAARAVAGRYAERVGGRTHTLWWGPLLRLPFTAHLLGGCPLGGDSRTSVMDVHHRVHGYPGLHIADASAVPTNLGCNPALTITAMAERAFAQWPTA</sequence>
<organism evidence="18 19">
    <name type="scientific">Streptomyces albospinus</name>
    <dbReference type="NCBI Taxonomy" id="285515"/>
    <lineage>
        <taxon>Bacteria</taxon>
        <taxon>Bacillati</taxon>
        <taxon>Actinomycetota</taxon>
        <taxon>Actinomycetes</taxon>
        <taxon>Kitasatosporales</taxon>
        <taxon>Streptomycetaceae</taxon>
        <taxon>Streptomyces</taxon>
    </lineage>
</organism>
<dbReference type="EC" id="5.3.3.1" evidence="11"/>
<gene>
    <name evidence="18" type="ORF">GCM10010211_74230</name>
</gene>
<evidence type="ECO:0000256" key="5">
    <source>
        <dbReference type="ARBA" id="ARBA00022827"/>
    </source>
</evidence>
<dbReference type="EC" id="1.1.3.6" evidence="13"/>
<dbReference type="Pfam" id="PF13450">
    <property type="entry name" value="NAD_binding_8"/>
    <property type="match status" value="1"/>
</dbReference>
<dbReference type="SUPFAM" id="SSF51905">
    <property type="entry name" value="FAD/NAD(P)-binding domain"/>
    <property type="match status" value="1"/>
</dbReference>
<keyword evidence="6" id="KW-0560">Oxidoreductase</keyword>
<feature type="domain" description="FAD dependent oxidoreductase" evidence="16">
    <location>
        <begin position="205"/>
        <end position="328"/>
    </location>
</feature>
<dbReference type="PANTHER" id="PTHR47470">
    <property type="entry name" value="CHOLESTEROL OXIDASE"/>
    <property type="match status" value="1"/>
</dbReference>
<evidence type="ECO:0000259" key="16">
    <source>
        <dbReference type="Pfam" id="PF01266"/>
    </source>
</evidence>
<evidence type="ECO:0000256" key="12">
    <source>
        <dbReference type="ARBA" id="ARBA00049645"/>
    </source>
</evidence>